<keyword evidence="2" id="KW-0472">Membrane</keyword>
<keyword evidence="4" id="KW-1185">Reference proteome</keyword>
<feature type="compositionally biased region" description="Low complexity" evidence="1">
    <location>
        <begin position="152"/>
        <end position="161"/>
    </location>
</feature>
<keyword evidence="2" id="KW-0812">Transmembrane</keyword>
<evidence type="ECO:0000313" key="3">
    <source>
        <dbReference type="EMBL" id="MCM2576503.1"/>
    </source>
</evidence>
<gene>
    <name evidence="3" type="ORF">M1E25_03875</name>
</gene>
<sequence>MFLGAAGAALALVAGGRPWGEAVTSAAQGAVPLTAQGRDVTGIPAALAVVALASLVAVFAVRRSGRTAVAAVMALCGAAIVVTSVLGATDTSALEAEAAAATGLAGAGVREVAHTVWPWASAAGGVLLLAAGLLALRHGRHWPAMSGRYERPGQAGATARRAPADPDRPEEIWKALDRGEDPTRDA</sequence>
<dbReference type="Pfam" id="PF09534">
    <property type="entry name" value="Trp_oprn_chp"/>
    <property type="match status" value="1"/>
</dbReference>
<organism evidence="3 4">
    <name type="scientific">Streptomyces meridianus</name>
    <dbReference type="NCBI Taxonomy" id="2938945"/>
    <lineage>
        <taxon>Bacteria</taxon>
        <taxon>Bacillati</taxon>
        <taxon>Actinomycetota</taxon>
        <taxon>Actinomycetes</taxon>
        <taxon>Kitasatosporales</taxon>
        <taxon>Streptomycetaceae</taxon>
        <taxon>Streptomyces</taxon>
    </lineage>
</organism>
<feature type="transmembrane region" description="Helical" evidence="2">
    <location>
        <begin position="116"/>
        <end position="136"/>
    </location>
</feature>
<feature type="region of interest" description="Disordered" evidence="1">
    <location>
        <begin position="145"/>
        <end position="186"/>
    </location>
</feature>
<dbReference type="InterPro" id="IPR011746">
    <property type="entry name" value="Trp_synth-assoc_CHP"/>
</dbReference>
<protein>
    <submittedName>
        <fullName evidence="3">TIGR02234 family membrane protein</fullName>
    </submittedName>
</protein>
<evidence type="ECO:0000256" key="1">
    <source>
        <dbReference type="SAM" id="MobiDB-lite"/>
    </source>
</evidence>
<feature type="transmembrane region" description="Helical" evidence="2">
    <location>
        <begin position="68"/>
        <end position="88"/>
    </location>
</feature>
<reference evidence="3" key="1">
    <citation type="journal article" date="2023" name="Int. J. Syst. Evol. Microbiol.">
        <title>Streptomyces meridianus sp. nov. isolated from brackish water of the Tagus estuary in Alcochete, Portugal.</title>
        <authorList>
            <person name="Santos J.D.N."/>
            <person name="Klimek D."/>
            <person name="Calusinska M."/>
            <person name="Lobo Da Cunha A."/>
            <person name="Catita J."/>
            <person name="Goncalves H."/>
            <person name="Gonzalez I."/>
            <person name="Reyes F."/>
            <person name="Lage O.M."/>
        </authorList>
    </citation>
    <scope>NUCLEOTIDE SEQUENCE</scope>
    <source>
        <strain evidence="3">MTZ3.1</strain>
    </source>
</reference>
<feature type="compositionally biased region" description="Basic and acidic residues" evidence="1">
    <location>
        <begin position="162"/>
        <end position="186"/>
    </location>
</feature>
<comment type="caution">
    <text evidence="3">The sequence shown here is derived from an EMBL/GenBank/DDBJ whole genome shotgun (WGS) entry which is preliminary data.</text>
</comment>
<evidence type="ECO:0000313" key="4">
    <source>
        <dbReference type="Proteomes" id="UP001167160"/>
    </source>
</evidence>
<name>A0ABT0X1U9_9ACTN</name>
<proteinExistence type="predicted"/>
<accession>A0ABT0X1U9</accession>
<dbReference type="EMBL" id="JAMQGM010000008">
    <property type="protein sequence ID" value="MCM2576503.1"/>
    <property type="molecule type" value="Genomic_DNA"/>
</dbReference>
<evidence type="ECO:0000256" key="2">
    <source>
        <dbReference type="SAM" id="Phobius"/>
    </source>
</evidence>
<dbReference type="InterPro" id="IPR019051">
    <property type="entry name" value="Trp_biosyn_TM_oprn/chp"/>
</dbReference>
<dbReference type="Proteomes" id="UP001167160">
    <property type="component" value="Unassembled WGS sequence"/>
</dbReference>
<dbReference type="NCBIfam" id="TIGR02234">
    <property type="entry name" value="trp_oprn_chp"/>
    <property type="match status" value="1"/>
</dbReference>
<feature type="transmembrane region" description="Helical" evidence="2">
    <location>
        <begin position="42"/>
        <end position="61"/>
    </location>
</feature>
<keyword evidence="2" id="KW-1133">Transmembrane helix</keyword>